<dbReference type="PANTHER" id="PTHR37320:SF1">
    <property type="entry name" value="RHOPTRY SURFACE PROTEIN CERLI2"/>
    <property type="match status" value="1"/>
</dbReference>
<dbReference type="RefSeq" id="YP_007677702.1">
    <property type="nucleotide sequence ID" value="NC_020878.1"/>
</dbReference>
<evidence type="ECO:0000313" key="2">
    <source>
        <dbReference type="Proteomes" id="UP000204021"/>
    </source>
</evidence>
<proteinExistence type="predicted"/>
<protein>
    <recommendedName>
        <fullName evidence="3">Tail fiber-like protein</fullName>
    </recommendedName>
</protein>
<accession>M1UAN4</accession>
<dbReference type="GeneID" id="15013683"/>
<reference evidence="1 2" key="1">
    <citation type="submission" date="2010-09" db="EMBL/GenBank/DDBJ databases">
        <title>The Genome Sequence of Prochlorococcus phage P-GSP1.</title>
        <authorList>
            <consortium name="The Broad Institute Genome Sequencing Platform"/>
            <person name="Henn M.R."/>
            <person name="Sullivan M.S."/>
            <person name="Osburne M.S."/>
            <person name="Levin J."/>
            <person name="Malboeuf C."/>
            <person name="Casali M."/>
            <person name="Russ C."/>
            <person name="Lennon N."/>
            <person name="Chapman S.B."/>
            <person name="Erlich R."/>
            <person name="Young S.K."/>
            <person name="Yandava C."/>
            <person name="Zeng Q."/>
            <person name="Alvarado L."/>
            <person name="Anderson S."/>
            <person name="Berlin A."/>
            <person name="Chen Z."/>
            <person name="Freedman E."/>
            <person name="Gellesch M."/>
            <person name="Goldberg J."/>
            <person name="Green L."/>
            <person name="Griggs A."/>
            <person name="Gujja S."/>
            <person name="Heilman E.R."/>
            <person name="Heiman D."/>
            <person name="Hollinger A."/>
            <person name="Howarth C."/>
            <person name="Larson L."/>
            <person name="Mehta T."/>
            <person name="Pearson M."/>
            <person name="Roberts A."/>
            <person name="Ryan E."/>
            <person name="Saif S."/>
            <person name="Shea T."/>
            <person name="Shenoy N."/>
            <person name="Sisk P."/>
            <person name="Stolte C."/>
            <person name="Sykes S."/>
            <person name="White J."/>
            <person name="Yu Q."/>
            <person name="Coleman M.L."/>
            <person name="Huang K.H."/>
            <person name="Weigele P.R."/>
            <person name="DeFrancesco A.S."/>
            <person name="Kern S.E."/>
            <person name="Thompson L.R."/>
            <person name="Fu R."/>
            <person name="Hombeck B."/>
            <person name="Chisholm S.W."/>
            <person name="Haas B."/>
            <person name="Nusbaum C."/>
            <person name="Birren B."/>
        </authorList>
    </citation>
    <scope>NUCLEOTIDE SEQUENCE [LARGE SCALE GENOMIC DNA]</scope>
    <source>
        <strain evidence="1 2">P-GSP1</strain>
    </source>
</reference>
<keyword evidence="2" id="KW-1185">Reference proteome</keyword>
<organism evidence="1 2">
    <name type="scientific">Prochlorococcus phage P-GSP1</name>
    <dbReference type="NCBI Taxonomy" id="382262"/>
    <lineage>
        <taxon>Viruses</taxon>
        <taxon>Duplodnaviria</taxon>
        <taxon>Heunggongvirae</taxon>
        <taxon>Uroviricota</taxon>
        <taxon>Caudoviricetes</taxon>
        <taxon>Autographivirales</taxon>
        <taxon>Lingvirus</taxon>
        <taxon>Lingvirus PGSP1</taxon>
    </lineage>
</organism>
<evidence type="ECO:0000313" key="1">
    <source>
        <dbReference type="EMBL" id="AGG54641.1"/>
    </source>
</evidence>
<dbReference type="EMBL" id="HQ332140">
    <property type="protein sequence ID" value="AGG54641.1"/>
    <property type="molecule type" value="Genomic_DNA"/>
</dbReference>
<evidence type="ECO:0008006" key="3">
    <source>
        <dbReference type="Google" id="ProtNLM"/>
    </source>
</evidence>
<dbReference type="KEGG" id="vg:15013683"/>
<dbReference type="PANTHER" id="PTHR37320">
    <property type="entry name" value="AG-1 BLOOD STAGE MEMBRANE PROTEIN HOMOLOGUE"/>
    <property type="match status" value="1"/>
</dbReference>
<dbReference type="OrthoDB" id="28007at10239"/>
<gene>
    <name evidence="1" type="ORF">PRQG_00038</name>
</gene>
<sequence length="1072" mass="110233">MAITYTDNGGGAPNGSDLEFTYTFPIIQTEDVKVALNGVTQATTKYAVDNVSNPTKITFNNTSVDSSVQETSGAPKSGVTVRVYRETTVGKANGDEDPKAVFAAGSSIRATDLNANQEQALFAIHELQSQPVLAEQIDTGAITSDKILDGTIATADIADSAITTAKINADAVNGTKIADDSINSEHYVDGSIDTAHIADSQITSAKIADGTIVSGDIANNAVITDKLNNLAVTTAKVADGAITSAKLASGTVATGDIAADAITSAKIADDQINSEHYVDGSIDTAHIADSQITSAKIADGTIVAGDLASNAVTTAKITDSNVTTAKIADSNVTTAKIAADAITGAKIADDQINSEHYVDGSIDTAHIADSQVTTAKIADANVTSAKIASNAVTTDKIADGELTTLAGMQSTTASNLASGTALTATTTELNQLDGITLETSVTTNSDTRIPTSKAVNDLVLSVTNALGGFVAIANETSFPTANPDPSNNAGTVVSISQLASGLAVNGSGVATISNGAGTGNTVTITGFPSSLVSQTLPATSGLQVQTTSTLHTYTFHKQLASAADIQAISATVNSFSNRYRVSASAPTSSLDGGDLWYDTTNSKLMVYSSQNSAWEESSAIGNFFISTISSSSNTGGGSATPNGTAYRFTISDAPVSAQQLLVSVDGVIQKPNSGTSQPSEGFALSGNDIIFGSAPANGASLFVTVIGSTVGIGTPSNNTVTTAILQNGSVTTAKIVDANVTTAKITDANVTTAKIADDAVTAAKLASSAVVTASIVDANVTTAKIADDAVTAAKLANTSVSAGSYGSSTSIPSITVDAQGRITAASGNSVNFDVVADTSPQLGGDLYANGNQIYIEDSTGSNHNRLKFGNSSDLQIYHDNNSKIHGSSGYTQLSAQNGSVYIDGNTIFLRSGDGSETYAKFVDDGKVELRFDDSIKFDTTSEGAAIYDSDGDSRLTFFTNGSSNRGSVYASSDSSVGFLNSSGSWSCRVDNNKSVHFYNHAYPQANNSYDLGSTSLRWRNIYTNDLHLSNEGSSNDVDGTWGDWTIQEGESDLFLKNNRSGKKYKFNLTEVS</sequence>
<name>M1UAN4_9CAUD</name>
<dbReference type="InterPro" id="IPR053336">
    <property type="entry name" value="Rhoptry_Surface_Assoc"/>
</dbReference>
<dbReference type="Proteomes" id="UP000204021">
    <property type="component" value="Segment"/>
</dbReference>